<evidence type="ECO:0000259" key="3">
    <source>
        <dbReference type="PROSITE" id="PS01031"/>
    </source>
</evidence>
<protein>
    <submittedName>
        <fullName evidence="4">Molecular chaperone (Small heat shock protein)</fullName>
    </submittedName>
</protein>
<dbReference type="HOGENOM" id="CLU_046737_8_3_9"/>
<sequence length="151" mass="17629">MFGLTPYNRRNSGISSRGDVWDVGRSFFEDFFNDPFFREGFIPATGIKADIRENDKEYVLDIEIPGVKKEDIKLELRDDVLTVSVDRNEEINEEGSNYIRRERRYGSLSRSFYVENIRPEDVKAKYTNGVLTVTLPKDKTAKRNTHRIDIQ</sequence>
<dbReference type="PANTHER" id="PTHR11527">
    <property type="entry name" value="HEAT-SHOCK PROTEIN 20 FAMILY MEMBER"/>
    <property type="match status" value="1"/>
</dbReference>
<evidence type="ECO:0000313" key="5">
    <source>
        <dbReference type="Proteomes" id="UP000005435"/>
    </source>
</evidence>
<evidence type="ECO:0000256" key="2">
    <source>
        <dbReference type="RuleBase" id="RU003616"/>
    </source>
</evidence>
<reference evidence="4 5" key="2">
    <citation type="journal article" date="2012" name="Stand. Genomic Sci.">
        <title>Complete Genome Sequence of Clostridium clariflavum DSM 19732.</title>
        <authorList>
            <person name="Izquierdo J.A."/>
            <person name="Goodwin L."/>
            <person name="Davenport K.W."/>
            <person name="Teshima H."/>
            <person name="Bruce D."/>
            <person name="Detter C."/>
            <person name="Tapia R."/>
            <person name="Han S."/>
            <person name="Land M."/>
            <person name="Hauser L."/>
            <person name="Jeffries C.D."/>
            <person name="Han J."/>
            <person name="Pitluck S."/>
            <person name="Nolan M."/>
            <person name="Chen A."/>
            <person name="Huntemann M."/>
            <person name="Mavromatis K."/>
            <person name="Mikhailova N."/>
            <person name="Liolios K."/>
            <person name="Woyke T."/>
            <person name="Lynd L.R."/>
        </authorList>
    </citation>
    <scope>NUCLEOTIDE SEQUENCE [LARGE SCALE GENOMIC DNA]</scope>
    <source>
        <strain evidence="5">DSM 19732 / NBRC 101661 / EBR45</strain>
    </source>
</reference>
<dbReference type="eggNOG" id="COG0071">
    <property type="taxonomic scope" value="Bacteria"/>
</dbReference>
<dbReference type="AlphaFoldDB" id="G8M2Q1"/>
<dbReference type="STRING" id="720554.Clocl_0396"/>
<proteinExistence type="inferred from homology"/>
<keyword evidence="5" id="KW-1185">Reference proteome</keyword>
<keyword evidence="4" id="KW-0346">Stress response</keyword>
<gene>
    <name evidence="4" type="ordered locus">Clocl_0396</name>
</gene>
<organism evidence="4 5">
    <name type="scientific">Acetivibrio clariflavus (strain DSM 19732 / NBRC 101661 / EBR45)</name>
    <name type="common">Clostridium clariflavum</name>
    <dbReference type="NCBI Taxonomy" id="720554"/>
    <lineage>
        <taxon>Bacteria</taxon>
        <taxon>Bacillati</taxon>
        <taxon>Bacillota</taxon>
        <taxon>Clostridia</taxon>
        <taxon>Eubacteriales</taxon>
        <taxon>Oscillospiraceae</taxon>
        <taxon>Acetivibrio</taxon>
    </lineage>
</organism>
<dbReference type="KEGG" id="ccl:Clocl_0396"/>
<dbReference type="InterPro" id="IPR008978">
    <property type="entry name" value="HSP20-like_chaperone"/>
</dbReference>
<dbReference type="EMBL" id="CP003065">
    <property type="protein sequence ID" value="AEV67125.1"/>
    <property type="molecule type" value="Genomic_DNA"/>
</dbReference>
<dbReference type="CDD" id="cd06471">
    <property type="entry name" value="ACD_LpsHSP_like"/>
    <property type="match status" value="1"/>
</dbReference>
<accession>G8M2Q1</accession>
<name>G8M2Q1_ACECE</name>
<feature type="domain" description="SHSP" evidence="3">
    <location>
        <begin position="40"/>
        <end position="151"/>
    </location>
</feature>
<dbReference type="Gene3D" id="2.60.40.790">
    <property type="match status" value="1"/>
</dbReference>
<dbReference type="RefSeq" id="WP_014253757.1">
    <property type="nucleotide sequence ID" value="NC_016627.1"/>
</dbReference>
<dbReference type="PROSITE" id="PS01031">
    <property type="entry name" value="SHSP"/>
    <property type="match status" value="1"/>
</dbReference>
<comment type="similarity">
    <text evidence="1 2">Belongs to the small heat shock protein (HSP20) family.</text>
</comment>
<reference evidence="5" key="1">
    <citation type="submission" date="2011-12" db="EMBL/GenBank/DDBJ databases">
        <title>Complete sequence of Clostridium clariflavum DSM 19732.</title>
        <authorList>
            <consortium name="US DOE Joint Genome Institute"/>
            <person name="Lucas S."/>
            <person name="Han J."/>
            <person name="Lapidus A."/>
            <person name="Cheng J.-F."/>
            <person name="Goodwin L."/>
            <person name="Pitluck S."/>
            <person name="Peters L."/>
            <person name="Teshima H."/>
            <person name="Detter J.C."/>
            <person name="Han C."/>
            <person name="Tapia R."/>
            <person name="Land M."/>
            <person name="Hauser L."/>
            <person name="Kyrpides N."/>
            <person name="Ivanova N."/>
            <person name="Pagani I."/>
            <person name="Kitzmiller T."/>
            <person name="Lynd L."/>
            <person name="Izquierdo J."/>
            <person name="Woyke T."/>
        </authorList>
    </citation>
    <scope>NUCLEOTIDE SEQUENCE [LARGE SCALE GENOMIC DNA]</scope>
    <source>
        <strain evidence="5">DSM 19732 / NBRC 101661 / EBR45</strain>
    </source>
</reference>
<dbReference type="Pfam" id="PF00011">
    <property type="entry name" value="HSP20"/>
    <property type="match status" value="1"/>
</dbReference>
<evidence type="ECO:0000313" key="4">
    <source>
        <dbReference type="EMBL" id="AEV67125.1"/>
    </source>
</evidence>
<evidence type="ECO:0000256" key="1">
    <source>
        <dbReference type="PROSITE-ProRule" id="PRU00285"/>
    </source>
</evidence>
<dbReference type="InterPro" id="IPR031107">
    <property type="entry name" value="Small_HSP"/>
</dbReference>
<dbReference type="InterPro" id="IPR002068">
    <property type="entry name" value="A-crystallin/Hsp20_dom"/>
</dbReference>
<dbReference type="SUPFAM" id="SSF49764">
    <property type="entry name" value="HSP20-like chaperones"/>
    <property type="match status" value="1"/>
</dbReference>
<dbReference type="OrthoDB" id="9811615at2"/>
<dbReference type="Proteomes" id="UP000005435">
    <property type="component" value="Chromosome"/>
</dbReference>